<proteinExistence type="predicted"/>
<dbReference type="InterPro" id="IPR040698">
    <property type="entry name" value="HZS_alpha_mid"/>
</dbReference>
<sequence length="1013" mass="109209">MAYSIFGGALTAHMVRLSAASLLLGLTACGGGGGSGGSGTLDPLVADFGIAYVRQPVPEEDTADIRDPASFTPGGQLIFRDLASPSASERNLTAGITGALGDVKDVEASFDGSKLVFALRLPDIENAAPEDQPTWNIWEYDIATAALNRVMQSDIQAENGQDVAPHYLADGRIIFSSTRQRTSKAILLDESKPQFIALDEDRNTPAFVLHTMEADGNEIKQVTFNQSHDLDPVVLDSGEVVFSRWDNSGPNSAVHLYKMNPDGTNLQLLYGTNSHETGTNGATVQFTQAREFPDGGVMALLKPFTGAFQGGDIIKIDTENYVDDTQTTAINQGILAGPAQASVAFGSVNSDNLPSPGGRFNSFYPFWDGTNRALITWSQCRLLENNLIVPCTADLLSNPNAVEAPPLYSVYLYDMDKQTQQPIFIPQEGLLYRDAVATQPRQLPTIISDGQALPNASFDFDPALINEKVGILNIRSVYDFDGSFNGLGATATDIETLANPNLTPTADDRPARFLRIVKPVSMPDRDLVNLPGTAFGRSSAQLMRDIIGYAPIEPDGSVRVKVPANIPFAISVLDKNGKRISQRHQNWLQLRPGEIMTCNGCHTANSDISHGRADLFPMLNSGAPIDGYSFNGSTIFGNFADSMAEARTRFDTPALDLSVDIVYADAWWTDAGGDPLDTAFEYRYADLDADTVDPAINPPLTPPVDPACLGTWTADCRITINYETHIHPIWNKDRTNGKCTDCHATVDDMGGAMVPAGQLDLSDGVDQQVVEHFKSYRELFFGDLAQSVDGNGQLIDQVQATDAGGAPLFQQASDANGNPLFKQVTDGAGDPLFVEATDDDVLLLDLNGDPALVPLFTDGVGNPLLVQDIDSNNNLLFDMVTGDPILIPAFTEGTDLNGDPLLIQDFDARGASLPVPVPRQAIDAAGVPMVDTAGDPVFIPILIPYMEPVLITVNVPQVMNVAGALASPRFFSIFEDPNNMDHFNTLQPSELKLIAEWLDIGGQYYNNPFDVPQ</sequence>
<protein>
    <recommendedName>
        <fullName evidence="1">Hydrazine synthase alpha subunit middle domain-containing protein</fullName>
    </recommendedName>
</protein>
<feature type="domain" description="Hydrazine synthase alpha subunit middle" evidence="1">
    <location>
        <begin position="540"/>
        <end position="602"/>
    </location>
</feature>
<organism evidence="2">
    <name type="scientific">hydrothermal vent metagenome</name>
    <dbReference type="NCBI Taxonomy" id="652676"/>
    <lineage>
        <taxon>unclassified sequences</taxon>
        <taxon>metagenomes</taxon>
        <taxon>ecological metagenomes</taxon>
    </lineage>
</organism>
<accession>A0A3B0YFW7</accession>
<dbReference type="EMBL" id="UOFK01000149">
    <property type="protein sequence ID" value="VAW78311.1"/>
    <property type="molecule type" value="Genomic_DNA"/>
</dbReference>
<reference evidence="2" key="1">
    <citation type="submission" date="2018-06" db="EMBL/GenBank/DDBJ databases">
        <authorList>
            <person name="Zhirakovskaya E."/>
        </authorList>
    </citation>
    <scope>NUCLEOTIDE SEQUENCE</scope>
</reference>
<dbReference type="InterPro" id="IPR011042">
    <property type="entry name" value="6-blade_b-propeller_TolB-like"/>
</dbReference>
<gene>
    <name evidence="2" type="ORF">MNBD_GAMMA13-673</name>
</gene>
<dbReference type="SUPFAM" id="SSF82171">
    <property type="entry name" value="DPP6 N-terminal domain-like"/>
    <property type="match status" value="1"/>
</dbReference>
<dbReference type="Gene3D" id="2.120.10.30">
    <property type="entry name" value="TolB, C-terminal domain"/>
    <property type="match status" value="1"/>
</dbReference>
<name>A0A3B0YFW7_9ZZZZ</name>
<dbReference type="Pfam" id="PF18582">
    <property type="entry name" value="HZS_alpha"/>
    <property type="match status" value="1"/>
</dbReference>
<evidence type="ECO:0000313" key="2">
    <source>
        <dbReference type="EMBL" id="VAW78311.1"/>
    </source>
</evidence>
<dbReference type="AlphaFoldDB" id="A0A3B0YFW7"/>
<evidence type="ECO:0000259" key="1">
    <source>
        <dbReference type="Pfam" id="PF18582"/>
    </source>
</evidence>